<keyword evidence="2" id="KW-1185">Reference proteome</keyword>
<reference evidence="2" key="1">
    <citation type="submission" date="2016-10" db="EMBL/GenBank/DDBJ databases">
        <authorList>
            <person name="Varghese N."/>
            <person name="Submissions S."/>
        </authorList>
    </citation>
    <scope>NUCLEOTIDE SEQUENCE [LARGE SCALE GENOMIC DNA]</scope>
    <source>
        <strain evidence="2">P18</strain>
    </source>
</reference>
<gene>
    <name evidence="1" type="ORF">SAMN04487928_10765</name>
</gene>
<dbReference type="Proteomes" id="UP000182624">
    <property type="component" value="Unassembled WGS sequence"/>
</dbReference>
<dbReference type="AlphaFoldDB" id="A0A1I5SU66"/>
<name>A0A1I5SU66_9FIRM</name>
<protein>
    <submittedName>
        <fullName evidence="1">Uncharacterized protein</fullName>
    </submittedName>
</protein>
<sequence>MSLSVSSDYSQFYKGTEQLKSYGSGNGKKETIVRYEFNTTDEHGNKVMDKMSKEESFRVMNDITSQYGDNVLVSFSGDGLAALETSKGKLPIPEQPHREIPEGTFTALEGPKVLSEEELSEMRKSGGTNMADVMRKLDPNAYKEFMSINEEAMEKGGTESIIAGFRFMYKWITNNAEKNPNWMDSYDPEGKYEADHEIELSERLNFVKTKNHSYGKSFYSVEDSGKDLLEAYANLMNTIVKGHENGTRKSFVKDNGELREMTLHEELDALDAAFLKLSERSAAGGL</sequence>
<dbReference type="EMBL" id="FOXO01000007">
    <property type="protein sequence ID" value="SFP74295.1"/>
    <property type="molecule type" value="Genomic_DNA"/>
</dbReference>
<organism evidence="1 2">
    <name type="scientific">Butyrivibrio proteoclasticus</name>
    <dbReference type="NCBI Taxonomy" id="43305"/>
    <lineage>
        <taxon>Bacteria</taxon>
        <taxon>Bacillati</taxon>
        <taxon>Bacillota</taxon>
        <taxon>Clostridia</taxon>
        <taxon>Lachnospirales</taxon>
        <taxon>Lachnospiraceae</taxon>
        <taxon>Butyrivibrio</taxon>
    </lineage>
</organism>
<evidence type="ECO:0000313" key="1">
    <source>
        <dbReference type="EMBL" id="SFP74295.1"/>
    </source>
</evidence>
<proteinExistence type="predicted"/>
<evidence type="ECO:0000313" key="2">
    <source>
        <dbReference type="Proteomes" id="UP000182624"/>
    </source>
</evidence>
<accession>A0A1I5SU66</accession>